<accession>A0ABW2UJC3</accession>
<protein>
    <submittedName>
        <fullName evidence="2">DUF427 domain-containing protein</fullName>
    </submittedName>
</protein>
<gene>
    <name evidence="2" type="ORF">ACFQXB_07570</name>
</gene>
<sequence length="113" mass="12552">MPDQIKIQKAEGTWVVRAGGAVLGESQAALEVTEGRATAAIYFPRTDVAMAFLDRSDSRTICPRKGAASYYNLVTKSTTINDACWSYEDPKPLAEELRDYLSFFPDRVTVEQI</sequence>
<dbReference type="PANTHER" id="PTHR34310">
    <property type="entry name" value="DUF427 DOMAIN PROTEIN (AFU_ORTHOLOGUE AFUA_3G02220)"/>
    <property type="match status" value="1"/>
</dbReference>
<name>A0ABW2UJC3_9RHOB</name>
<keyword evidence="3" id="KW-1185">Reference proteome</keyword>
<organism evidence="2 3">
    <name type="scientific">Plastorhodobacter daqingensis</name>
    <dbReference type="NCBI Taxonomy" id="1387281"/>
    <lineage>
        <taxon>Bacteria</taxon>
        <taxon>Pseudomonadati</taxon>
        <taxon>Pseudomonadota</taxon>
        <taxon>Alphaproteobacteria</taxon>
        <taxon>Rhodobacterales</taxon>
        <taxon>Paracoccaceae</taxon>
        <taxon>Plastorhodobacter</taxon>
    </lineage>
</organism>
<dbReference type="PANTHER" id="PTHR34310:SF9">
    <property type="entry name" value="BLR5716 PROTEIN"/>
    <property type="match status" value="1"/>
</dbReference>
<proteinExistence type="predicted"/>
<feature type="domain" description="DUF427" evidence="1">
    <location>
        <begin position="15"/>
        <end position="105"/>
    </location>
</feature>
<reference evidence="3" key="1">
    <citation type="journal article" date="2019" name="Int. J. Syst. Evol. Microbiol.">
        <title>The Global Catalogue of Microorganisms (GCM) 10K type strain sequencing project: providing services to taxonomists for standard genome sequencing and annotation.</title>
        <authorList>
            <consortium name="The Broad Institute Genomics Platform"/>
            <consortium name="The Broad Institute Genome Sequencing Center for Infectious Disease"/>
            <person name="Wu L."/>
            <person name="Ma J."/>
        </authorList>
    </citation>
    <scope>NUCLEOTIDE SEQUENCE [LARGE SCALE GENOMIC DNA]</scope>
    <source>
        <strain evidence="3">CGMCC 1.12750</strain>
    </source>
</reference>
<comment type="caution">
    <text evidence="2">The sequence shown here is derived from an EMBL/GenBank/DDBJ whole genome shotgun (WGS) entry which is preliminary data.</text>
</comment>
<dbReference type="Gene3D" id="2.170.150.40">
    <property type="entry name" value="Domain of unknown function (DUF427)"/>
    <property type="match status" value="1"/>
</dbReference>
<dbReference type="RefSeq" id="WP_377401559.1">
    <property type="nucleotide sequence ID" value="NZ_JBHTFQ010000003.1"/>
</dbReference>
<evidence type="ECO:0000313" key="2">
    <source>
        <dbReference type="EMBL" id="MFC7704048.1"/>
    </source>
</evidence>
<dbReference type="Proteomes" id="UP001596516">
    <property type="component" value="Unassembled WGS sequence"/>
</dbReference>
<dbReference type="EMBL" id="JBHTFQ010000003">
    <property type="protein sequence ID" value="MFC7704048.1"/>
    <property type="molecule type" value="Genomic_DNA"/>
</dbReference>
<dbReference type="Pfam" id="PF04248">
    <property type="entry name" value="NTP_transf_9"/>
    <property type="match status" value="1"/>
</dbReference>
<dbReference type="InterPro" id="IPR007361">
    <property type="entry name" value="DUF427"/>
</dbReference>
<dbReference type="InterPro" id="IPR038694">
    <property type="entry name" value="DUF427_sf"/>
</dbReference>
<evidence type="ECO:0000313" key="3">
    <source>
        <dbReference type="Proteomes" id="UP001596516"/>
    </source>
</evidence>
<evidence type="ECO:0000259" key="1">
    <source>
        <dbReference type="Pfam" id="PF04248"/>
    </source>
</evidence>